<comment type="caution">
    <text evidence="3">The sequence shown here is derived from an EMBL/GenBank/DDBJ whole genome shotgun (WGS) entry which is preliminary data.</text>
</comment>
<dbReference type="InterPro" id="IPR036162">
    <property type="entry name" value="Resolvase-like_N_sf"/>
</dbReference>
<dbReference type="CDD" id="cd03768">
    <property type="entry name" value="SR_ResInv"/>
    <property type="match status" value="1"/>
</dbReference>
<dbReference type="Pfam" id="PF07508">
    <property type="entry name" value="Recombinase"/>
    <property type="match status" value="1"/>
</dbReference>
<dbReference type="InterPro" id="IPR006119">
    <property type="entry name" value="Resolv_N"/>
</dbReference>
<dbReference type="Gene3D" id="3.40.50.1390">
    <property type="entry name" value="Resolvase, N-terminal catalytic domain"/>
    <property type="match status" value="1"/>
</dbReference>
<proteinExistence type="predicted"/>
<dbReference type="SMART" id="SM00857">
    <property type="entry name" value="Resolvase"/>
    <property type="match status" value="1"/>
</dbReference>
<dbReference type="InterPro" id="IPR011109">
    <property type="entry name" value="DNA_bind_recombinase_dom"/>
</dbReference>
<feature type="domain" description="Recombinase" evidence="2">
    <location>
        <begin position="158"/>
        <end position="279"/>
    </location>
</feature>
<dbReference type="Pfam" id="PF00239">
    <property type="entry name" value="Resolvase"/>
    <property type="match status" value="1"/>
</dbReference>
<dbReference type="EMBL" id="JARLKZ010000015">
    <property type="protein sequence ID" value="MEC0242024.1"/>
    <property type="molecule type" value="Genomic_DNA"/>
</dbReference>
<keyword evidence="4" id="KW-1185">Reference proteome</keyword>
<evidence type="ECO:0000313" key="3">
    <source>
        <dbReference type="EMBL" id="MEC0242024.1"/>
    </source>
</evidence>
<dbReference type="RefSeq" id="WP_326089769.1">
    <property type="nucleotide sequence ID" value="NZ_JARLKZ010000015.1"/>
</dbReference>
<accession>A0ABU6GRP1</accession>
<dbReference type="InterPro" id="IPR038109">
    <property type="entry name" value="DNA_bind_recomb_sf"/>
</dbReference>
<dbReference type="InterPro" id="IPR050639">
    <property type="entry name" value="SSR_resolvase"/>
</dbReference>
<dbReference type="PANTHER" id="PTHR30461:SF23">
    <property type="entry name" value="DNA RECOMBINASE-RELATED"/>
    <property type="match status" value="1"/>
</dbReference>
<dbReference type="Pfam" id="PF13408">
    <property type="entry name" value="Zn_ribbon_recom"/>
    <property type="match status" value="1"/>
</dbReference>
<dbReference type="InterPro" id="IPR025827">
    <property type="entry name" value="Zn_ribbon_recom_dom"/>
</dbReference>
<dbReference type="PROSITE" id="PS51736">
    <property type="entry name" value="RECOMBINASES_3"/>
    <property type="match status" value="1"/>
</dbReference>
<sequence length="487" mass="56225">MKVFAYPRVSTDEQAEKGNSLFEQQERIAAYCKAMGWDDPIFFIEDGYSAKNTNRPKLTEMLDRIKGEPDGGIVITTKLDRLSRKLFDILKLNEYFNKYNYNYVSATEGFDTSTPAGRLVLQMLGMVAEFERERISERVKDNMLSLAKSGKRIITRPCYGYDIIDGKYFINIEESLISKKMAIWALKGEGSRSIAWRLNFEEGVKTKEGNMWSDKVVREYLQRETLAGDLVYNKTKRVGSKIVKTDPSEWVVVKDHHDPILTHEDHDKIIELFQSRKQVGKHFSNETYLLSGLVVCGHCAHKMNGKMNRSFSKRLNQENLHYQYLCDGYLKKAICYHHYAKRDDLESLIIERIKEIAKASPGSLKLMVSKPESTSIDKESIRSKLAKLDKKMQKQIDAFNDDLITSHDLKIASQRVNEERQALTKMLEESESDKEQQASDDVRKKAKNTLNDVLSIDRLKSKQAIRQLIEKIEITNGSEVRITWRGY</sequence>
<reference evidence="3 4" key="1">
    <citation type="submission" date="2023-03" db="EMBL/GenBank/DDBJ databases">
        <title>Bacillus Genome Sequencing.</title>
        <authorList>
            <person name="Dunlap C."/>
        </authorList>
    </citation>
    <scope>NUCLEOTIDE SEQUENCE [LARGE SCALE GENOMIC DNA]</scope>
    <source>
        <strain evidence="3 4">BD-525</strain>
    </source>
</reference>
<organism evidence="3 4">
    <name type="scientific">Paenibacillus dokdonensis</name>
    <dbReference type="NCBI Taxonomy" id="2567944"/>
    <lineage>
        <taxon>Bacteria</taxon>
        <taxon>Bacillati</taxon>
        <taxon>Bacillota</taxon>
        <taxon>Bacilli</taxon>
        <taxon>Bacillales</taxon>
        <taxon>Paenibacillaceae</taxon>
        <taxon>Paenibacillus</taxon>
    </lineage>
</organism>
<dbReference type="PANTHER" id="PTHR30461">
    <property type="entry name" value="DNA-INVERTASE FROM LAMBDOID PROPHAGE"/>
    <property type="match status" value="1"/>
</dbReference>
<dbReference type="Gene3D" id="3.90.1750.20">
    <property type="entry name" value="Putative Large Serine Recombinase, Chain B, Domain 2"/>
    <property type="match status" value="1"/>
</dbReference>
<feature type="domain" description="Resolvase/invertase-type recombinase catalytic" evidence="1">
    <location>
        <begin position="2"/>
        <end position="150"/>
    </location>
</feature>
<dbReference type="SUPFAM" id="SSF53041">
    <property type="entry name" value="Resolvase-like"/>
    <property type="match status" value="1"/>
</dbReference>
<dbReference type="Proteomes" id="UP001344632">
    <property type="component" value="Unassembled WGS sequence"/>
</dbReference>
<protein>
    <submittedName>
        <fullName evidence="3">Recombinase family protein</fullName>
    </submittedName>
</protein>
<evidence type="ECO:0000259" key="2">
    <source>
        <dbReference type="PROSITE" id="PS51737"/>
    </source>
</evidence>
<dbReference type="PROSITE" id="PS51737">
    <property type="entry name" value="RECOMBINASE_DNA_BIND"/>
    <property type="match status" value="1"/>
</dbReference>
<evidence type="ECO:0000313" key="4">
    <source>
        <dbReference type="Proteomes" id="UP001344632"/>
    </source>
</evidence>
<name>A0ABU6GRP1_9BACL</name>
<gene>
    <name evidence="3" type="ORF">P4H66_19665</name>
</gene>
<evidence type="ECO:0000259" key="1">
    <source>
        <dbReference type="PROSITE" id="PS51736"/>
    </source>
</evidence>